<organism evidence="1">
    <name type="scientific">Cacopsylla melanoneura</name>
    <dbReference type="NCBI Taxonomy" id="428564"/>
    <lineage>
        <taxon>Eukaryota</taxon>
        <taxon>Metazoa</taxon>
        <taxon>Ecdysozoa</taxon>
        <taxon>Arthropoda</taxon>
        <taxon>Hexapoda</taxon>
        <taxon>Insecta</taxon>
        <taxon>Pterygota</taxon>
        <taxon>Neoptera</taxon>
        <taxon>Paraneoptera</taxon>
        <taxon>Hemiptera</taxon>
        <taxon>Sternorrhyncha</taxon>
        <taxon>Psylloidea</taxon>
        <taxon>Psyllidae</taxon>
        <taxon>Psyllinae</taxon>
        <taxon>Cacopsylla</taxon>
    </lineage>
</organism>
<name>A0A8D8SVU6_9HEMI</name>
<sequence>MLSTLPSQPRYRGSLFVCLVHCQVNQGIHRGSLFVCLVHCQVNQGIEEACLCLGKRRRREDMTISNNIIQNVQLPNLLKGNTPSFGLYLLDYLLNGVVFDVKMWPIL</sequence>
<evidence type="ECO:0000313" key="1">
    <source>
        <dbReference type="EMBL" id="CAG6674834.1"/>
    </source>
</evidence>
<dbReference type="EMBL" id="HBUF01234925">
    <property type="protein sequence ID" value="CAG6674834.1"/>
    <property type="molecule type" value="Transcribed_RNA"/>
</dbReference>
<proteinExistence type="predicted"/>
<dbReference type="AlphaFoldDB" id="A0A8D8SVU6"/>
<accession>A0A8D8SVU6</accession>
<reference evidence="1" key="1">
    <citation type="submission" date="2021-05" db="EMBL/GenBank/DDBJ databases">
        <authorList>
            <person name="Alioto T."/>
            <person name="Alioto T."/>
            <person name="Gomez Garrido J."/>
        </authorList>
    </citation>
    <scope>NUCLEOTIDE SEQUENCE</scope>
</reference>
<protein>
    <submittedName>
        <fullName evidence="1">Uncharacterized protein</fullName>
    </submittedName>
</protein>